<dbReference type="Gene3D" id="1.10.1220.10">
    <property type="entry name" value="Met repressor-like"/>
    <property type="match status" value="1"/>
</dbReference>
<evidence type="ECO:0000313" key="2">
    <source>
        <dbReference type="EMBL" id="OAT79906.1"/>
    </source>
</evidence>
<proteinExistence type="predicted"/>
<accession>A0A1B7LBJ1</accession>
<dbReference type="InterPro" id="IPR010985">
    <property type="entry name" value="Ribbon_hlx_hlx"/>
</dbReference>
<dbReference type="GO" id="GO:0006355">
    <property type="term" value="P:regulation of DNA-templated transcription"/>
    <property type="evidence" value="ECO:0007669"/>
    <property type="project" value="InterPro"/>
</dbReference>
<dbReference type="EMBL" id="LYVF01000188">
    <property type="protein sequence ID" value="OAT79906.1"/>
    <property type="molecule type" value="Genomic_DNA"/>
</dbReference>
<dbReference type="InterPro" id="IPR013321">
    <property type="entry name" value="Arc_rbn_hlx_hlx"/>
</dbReference>
<dbReference type="STRING" id="1838280.A6M21_14435"/>
<comment type="caution">
    <text evidence="2">The sequence shown here is derived from an EMBL/GenBank/DDBJ whole genome shotgun (WGS) entry which is preliminary data.</text>
</comment>
<dbReference type="OrthoDB" id="1809636at2"/>
<feature type="region of interest" description="Disordered" evidence="1">
    <location>
        <begin position="53"/>
        <end position="78"/>
    </location>
</feature>
<gene>
    <name evidence="2" type="ORF">A6M21_14435</name>
</gene>
<dbReference type="AlphaFoldDB" id="A0A1B7LBJ1"/>
<evidence type="ECO:0000256" key="1">
    <source>
        <dbReference type="SAM" id="MobiDB-lite"/>
    </source>
</evidence>
<dbReference type="RefSeq" id="WP_066670541.1">
    <property type="nucleotide sequence ID" value="NZ_LYVF01000188.1"/>
</dbReference>
<evidence type="ECO:0000313" key="3">
    <source>
        <dbReference type="Proteomes" id="UP000078532"/>
    </source>
</evidence>
<organism evidence="2 3">
    <name type="scientific">Desulfotomaculum copahuensis</name>
    <dbReference type="NCBI Taxonomy" id="1838280"/>
    <lineage>
        <taxon>Bacteria</taxon>
        <taxon>Bacillati</taxon>
        <taxon>Bacillota</taxon>
        <taxon>Clostridia</taxon>
        <taxon>Eubacteriales</taxon>
        <taxon>Desulfotomaculaceae</taxon>
        <taxon>Desulfotomaculum</taxon>
    </lineage>
</organism>
<feature type="compositionally biased region" description="Acidic residues" evidence="1">
    <location>
        <begin position="59"/>
        <end position="78"/>
    </location>
</feature>
<protein>
    <submittedName>
        <fullName evidence="2">Uncharacterized protein</fullName>
    </submittedName>
</protein>
<sequence>MANIYSRPKAYVSFQVRISPDLKEKLARRSFETGVSQASIVIAALQHYLDAGLTPQSEQIEEEEDGTGGEDEDRPDRR</sequence>
<name>A0A1B7LBJ1_9FIRM</name>
<dbReference type="Proteomes" id="UP000078532">
    <property type="component" value="Unassembled WGS sequence"/>
</dbReference>
<reference evidence="2 3" key="1">
    <citation type="submission" date="2016-04" db="EMBL/GenBank/DDBJ databases">
        <authorList>
            <person name="Evans L.H."/>
            <person name="Alamgir A."/>
            <person name="Owens N."/>
            <person name="Weber N.D."/>
            <person name="Virtaneva K."/>
            <person name="Barbian K."/>
            <person name="Babar A."/>
            <person name="Rosenke K."/>
        </authorList>
    </citation>
    <scope>NUCLEOTIDE SEQUENCE [LARGE SCALE GENOMIC DNA]</scope>
    <source>
        <strain evidence="2 3">LMa1</strain>
    </source>
</reference>
<dbReference type="SUPFAM" id="SSF47598">
    <property type="entry name" value="Ribbon-helix-helix"/>
    <property type="match status" value="1"/>
</dbReference>
<keyword evidence="3" id="KW-1185">Reference proteome</keyword>